<dbReference type="SMART" id="SM00332">
    <property type="entry name" value="PP2Cc"/>
    <property type="match status" value="1"/>
</dbReference>
<keyword evidence="3 4" id="KW-0904">Protein phosphatase</keyword>
<dbReference type="PROSITE" id="PS01032">
    <property type="entry name" value="PPM_1"/>
    <property type="match status" value="1"/>
</dbReference>
<feature type="signal peptide" evidence="5">
    <location>
        <begin position="1"/>
        <end position="21"/>
    </location>
</feature>
<accession>A0A834MDC8</accession>
<dbReference type="Pfam" id="PF00481">
    <property type="entry name" value="PP2C"/>
    <property type="match status" value="1"/>
</dbReference>
<dbReference type="SUPFAM" id="SSF81606">
    <property type="entry name" value="PP2C-like"/>
    <property type="match status" value="1"/>
</dbReference>
<dbReference type="Gene3D" id="3.60.40.10">
    <property type="entry name" value="PPM-type phosphatase domain"/>
    <property type="match status" value="1"/>
</dbReference>
<dbReference type="InterPro" id="IPR036457">
    <property type="entry name" value="PPM-type-like_dom_sf"/>
</dbReference>
<evidence type="ECO:0000256" key="3">
    <source>
        <dbReference type="ARBA" id="ARBA00022912"/>
    </source>
</evidence>
<keyword evidence="5" id="KW-0732">Signal</keyword>
<keyword evidence="1" id="KW-0479">Metal-binding</keyword>
<evidence type="ECO:0000256" key="4">
    <source>
        <dbReference type="RuleBase" id="RU003465"/>
    </source>
</evidence>
<dbReference type="EMBL" id="JAACXV010000353">
    <property type="protein sequence ID" value="KAF7279628.1"/>
    <property type="molecule type" value="Genomic_DNA"/>
</dbReference>
<proteinExistence type="inferred from homology"/>
<feature type="chain" id="PRO_5032622658" description="PPM-type phosphatase domain-containing protein" evidence="5">
    <location>
        <begin position="22"/>
        <end position="756"/>
    </location>
</feature>
<evidence type="ECO:0000313" key="8">
    <source>
        <dbReference type="Proteomes" id="UP000625711"/>
    </source>
</evidence>
<dbReference type="Proteomes" id="UP000625711">
    <property type="component" value="Unassembled WGS sequence"/>
</dbReference>
<dbReference type="PANTHER" id="PTHR13832">
    <property type="entry name" value="PROTEIN PHOSPHATASE 2C"/>
    <property type="match status" value="1"/>
</dbReference>
<sequence length="756" mass="83855">MCGKILISALTLMGLMSPIISVSLTKEIPISALAKNQANIGELITNNLLVNPESGLASLAALLTEKSNPEVSDVLSIFNNMFQSELLVVKGDYIELDQASLKSFVQARTKQVLKTLFPNNPLQQFAYLAALQGPLEKALADLATQSNRLSVAQVQALLDNVDARTRGLSRADTRSIIDEIYKAVSQAACNLFVEQLLSQVETVLNTIISTLSDITSGIDLEIVTNAVYFIESATSEIIDYAQTAGSSYCSNLTLSRKRRDLEETRMVALEPSSRTDVAFVNILLGVLDVILGFVFQQLNSLAKSWASSFITDVVQVAVDDFLQNEVDSVLRANEYTKEFKEGSVKSYDSNQLPSNNPIEDTRSEASCLLTTGFLVGVFDGHGGGACAQVIAKRLFNYITACLLPHDILTQYQSNLNQPKPPDLIEPYNDKVQFVEDVRDIYKESFTRFIKELAEEGFKHHFDMSGAIERAFLKLDDDLSREAMPVNGKVNLKTLSVAMSGAVSCVAHIDGPHLHVASVGDCCAVLGSLSETDSWIAKKLNEEHNAYNSVEYERILSEHPKQEQETVINMGRLLGQLAPLRAMGDFRFKWKKEIIVDLVAKHFGDHMIPPFYHTPPYLSATPDVAYHRLTPRDKFLIIATDGLWDCVTPLEAVRLVGEHMKGKVTLQPLKLPRKSMKLNEINDMLLQRKEGLKIKPRDSNAATHIIRNALGGTEYGIDHTKIAQLLTLPDDVVRVFRDDMTVTIVYFDTEFLRHCPA</sequence>
<organism evidence="7 8">
    <name type="scientific">Rhynchophorus ferrugineus</name>
    <name type="common">Red palm weevil</name>
    <name type="synonym">Curculio ferrugineus</name>
    <dbReference type="NCBI Taxonomy" id="354439"/>
    <lineage>
        <taxon>Eukaryota</taxon>
        <taxon>Metazoa</taxon>
        <taxon>Ecdysozoa</taxon>
        <taxon>Arthropoda</taxon>
        <taxon>Hexapoda</taxon>
        <taxon>Insecta</taxon>
        <taxon>Pterygota</taxon>
        <taxon>Neoptera</taxon>
        <taxon>Endopterygota</taxon>
        <taxon>Coleoptera</taxon>
        <taxon>Polyphaga</taxon>
        <taxon>Cucujiformia</taxon>
        <taxon>Curculionidae</taxon>
        <taxon>Dryophthorinae</taxon>
        <taxon>Rhynchophorus</taxon>
    </lineage>
</organism>
<evidence type="ECO:0000256" key="5">
    <source>
        <dbReference type="SAM" id="SignalP"/>
    </source>
</evidence>
<dbReference type="InterPro" id="IPR015655">
    <property type="entry name" value="PP2C"/>
</dbReference>
<keyword evidence="8" id="KW-1185">Reference proteome</keyword>
<comment type="caution">
    <text evidence="7">The sequence shown here is derived from an EMBL/GenBank/DDBJ whole genome shotgun (WGS) entry which is preliminary data.</text>
</comment>
<dbReference type="InterPro" id="IPR000222">
    <property type="entry name" value="PP2C_BS"/>
</dbReference>
<evidence type="ECO:0000259" key="6">
    <source>
        <dbReference type="PROSITE" id="PS51746"/>
    </source>
</evidence>
<dbReference type="GO" id="GO:0046872">
    <property type="term" value="F:metal ion binding"/>
    <property type="evidence" value="ECO:0007669"/>
    <property type="project" value="UniProtKB-KW"/>
</dbReference>
<dbReference type="PROSITE" id="PS51746">
    <property type="entry name" value="PPM_2"/>
    <property type="match status" value="1"/>
</dbReference>
<evidence type="ECO:0000256" key="1">
    <source>
        <dbReference type="ARBA" id="ARBA00022723"/>
    </source>
</evidence>
<evidence type="ECO:0000256" key="2">
    <source>
        <dbReference type="ARBA" id="ARBA00022801"/>
    </source>
</evidence>
<dbReference type="GO" id="GO:0005739">
    <property type="term" value="C:mitochondrion"/>
    <property type="evidence" value="ECO:0007669"/>
    <property type="project" value="TreeGrafter"/>
</dbReference>
<dbReference type="PANTHER" id="PTHR13832:SF792">
    <property type="entry name" value="GM14286P"/>
    <property type="match status" value="1"/>
</dbReference>
<reference evidence="7" key="1">
    <citation type="submission" date="2020-08" db="EMBL/GenBank/DDBJ databases">
        <title>Genome sequencing and assembly of the red palm weevil Rhynchophorus ferrugineus.</title>
        <authorList>
            <person name="Dias G.B."/>
            <person name="Bergman C.M."/>
            <person name="Manee M."/>
        </authorList>
    </citation>
    <scope>NUCLEOTIDE SEQUENCE</scope>
    <source>
        <strain evidence="7">AA-2017</strain>
        <tissue evidence="7">Whole larva</tissue>
    </source>
</reference>
<comment type="similarity">
    <text evidence="4">Belongs to the PP2C family.</text>
</comment>
<dbReference type="AlphaFoldDB" id="A0A834MDC8"/>
<dbReference type="OrthoDB" id="420076at2759"/>
<feature type="domain" description="PPM-type phosphatase" evidence="6">
    <location>
        <begin position="344"/>
        <end position="746"/>
    </location>
</feature>
<dbReference type="CDD" id="cd00143">
    <property type="entry name" value="PP2Cc"/>
    <property type="match status" value="1"/>
</dbReference>
<name>A0A834MDC8_RHYFE</name>
<evidence type="ECO:0000313" key="7">
    <source>
        <dbReference type="EMBL" id="KAF7279628.1"/>
    </source>
</evidence>
<protein>
    <recommendedName>
        <fullName evidence="6">PPM-type phosphatase domain-containing protein</fullName>
    </recommendedName>
</protein>
<dbReference type="GO" id="GO:0004741">
    <property type="term" value="F:[pyruvate dehydrogenase (acetyl-transferring)]-phosphatase activity"/>
    <property type="evidence" value="ECO:0007669"/>
    <property type="project" value="TreeGrafter"/>
</dbReference>
<keyword evidence="2 4" id="KW-0378">Hydrolase</keyword>
<dbReference type="InterPro" id="IPR001932">
    <property type="entry name" value="PPM-type_phosphatase-like_dom"/>
</dbReference>
<gene>
    <name evidence="7" type="ORF">GWI33_006966</name>
</gene>